<organism evidence="1">
    <name type="scientific">uncultured bacterium</name>
    <name type="common">gcode 4</name>
    <dbReference type="NCBI Taxonomy" id="1234023"/>
    <lineage>
        <taxon>Bacteria</taxon>
        <taxon>environmental samples</taxon>
    </lineage>
</organism>
<accession>K2H309</accession>
<proteinExistence type="predicted"/>
<comment type="caution">
    <text evidence="1">The sequence shown here is derived from an EMBL/GenBank/DDBJ whole genome shotgun (WGS) entry which is preliminary data.</text>
</comment>
<gene>
    <name evidence="1" type="ORF">ACD_2C00025G0011</name>
</gene>
<evidence type="ECO:0000313" key="1">
    <source>
        <dbReference type="EMBL" id="EKE30220.1"/>
    </source>
</evidence>
<dbReference type="AlphaFoldDB" id="K2H309"/>
<sequence>MLDIYYKCYHLINEASRTSCLISFQQKIAPCNRGLFYISISSNLRSTVSLLIIRSSSEQSLHMVA</sequence>
<reference evidence="1" key="1">
    <citation type="journal article" date="2012" name="Science">
        <title>Fermentation, hydrogen, and sulfur metabolism in multiple uncultivated bacterial phyla.</title>
        <authorList>
            <person name="Wrighton K.C."/>
            <person name="Thomas B.C."/>
            <person name="Sharon I."/>
            <person name="Miller C.S."/>
            <person name="Castelle C.J."/>
            <person name="VerBerkmoes N.C."/>
            <person name="Wilkins M.J."/>
            <person name="Hettich R.L."/>
            <person name="Lipton M.S."/>
            <person name="Williams K.H."/>
            <person name="Long P.E."/>
            <person name="Banfield J.F."/>
        </authorList>
    </citation>
    <scope>NUCLEOTIDE SEQUENCE [LARGE SCALE GENOMIC DNA]</scope>
</reference>
<name>K2H309_9BACT</name>
<protein>
    <submittedName>
        <fullName evidence="1">Uncharacterized protein</fullName>
    </submittedName>
</protein>
<dbReference type="EMBL" id="AMFJ01000025">
    <property type="protein sequence ID" value="EKE30220.1"/>
    <property type="molecule type" value="Genomic_DNA"/>
</dbReference>